<protein>
    <submittedName>
        <fullName evidence="1">Uncharacterized protein</fullName>
    </submittedName>
</protein>
<organism evidence="1">
    <name type="scientific">Arundo donax</name>
    <name type="common">Giant reed</name>
    <name type="synonym">Donax arundinaceus</name>
    <dbReference type="NCBI Taxonomy" id="35708"/>
    <lineage>
        <taxon>Eukaryota</taxon>
        <taxon>Viridiplantae</taxon>
        <taxon>Streptophyta</taxon>
        <taxon>Embryophyta</taxon>
        <taxon>Tracheophyta</taxon>
        <taxon>Spermatophyta</taxon>
        <taxon>Magnoliopsida</taxon>
        <taxon>Liliopsida</taxon>
        <taxon>Poales</taxon>
        <taxon>Poaceae</taxon>
        <taxon>PACMAD clade</taxon>
        <taxon>Arundinoideae</taxon>
        <taxon>Arundineae</taxon>
        <taxon>Arundo</taxon>
    </lineage>
</organism>
<evidence type="ECO:0000313" key="1">
    <source>
        <dbReference type="EMBL" id="JAD73364.1"/>
    </source>
</evidence>
<proteinExistence type="predicted"/>
<reference evidence="1" key="1">
    <citation type="submission" date="2014-09" db="EMBL/GenBank/DDBJ databases">
        <authorList>
            <person name="Magalhaes I.L.F."/>
            <person name="Oliveira U."/>
            <person name="Santos F.R."/>
            <person name="Vidigal T.H.D.A."/>
            <person name="Brescovit A.D."/>
            <person name="Santos A.J."/>
        </authorList>
    </citation>
    <scope>NUCLEOTIDE SEQUENCE</scope>
    <source>
        <tissue evidence="1">Shoot tissue taken approximately 20 cm above the soil surface</tissue>
    </source>
</reference>
<reference evidence="1" key="2">
    <citation type="journal article" date="2015" name="Data Brief">
        <title>Shoot transcriptome of the giant reed, Arundo donax.</title>
        <authorList>
            <person name="Barrero R.A."/>
            <person name="Guerrero F.D."/>
            <person name="Moolhuijzen P."/>
            <person name="Goolsby J.A."/>
            <person name="Tidwell J."/>
            <person name="Bellgard S.E."/>
            <person name="Bellgard M.I."/>
        </authorList>
    </citation>
    <scope>NUCLEOTIDE SEQUENCE</scope>
    <source>
        <tissue evidence="1">Shoot tissue taken approximately 20 cm above the soil surface</tissue>
    </source>
</reference>
<dbReference type="EMBL" id="GBRH01224531">
    <property type="protein sequence ID" value="JAD73364.1"/>
    <property type="molecule type" value="Transcribed_RNA"/>
</dbReference>
<accession>A0A0A9CAL9</accession>
<sequence>MIKLMTSEEIKI</sequence>
<name>A0A0A9CAL9_ARUDO</name>